<keyword evidence="4" id="KW-1185">Reference proteome</keyword>
<feature type="signal peptide" evidence="2">
    <location>
        <begin position="1"/>
        <end position="36"/>
    </location>
</feature>
<comment type="caution">
    <text evidence="3">The sequence shown here is derived from an EMBL/GenBank/DDBJ whole genome shotgun (WGS) entry which is preliminary data.</text>
</comment>
<dbReference type="EMBL" id="BASZ01000004">
    <property type="protein sequence ID" value="GAD48976.1"/>
    <property type="molecule type" value="Genomic_DNA"/>
</dbReference>
<feature type="region of interest" description="Disordered" evidence="1">
    <location>
        <begin position="156"/>
        <end position="199"/>
    </location>
</feature>
<evidence type="ECO:0000313" key="4">
    <source>
        <dbReference type="Proteomes" id="UP000016568"/>
    </source>
</evidence>
<accession>U2Y715</accession>
<dbReference type="Proteomes" id="UP000016568">
    <property type="component" value="Unassembled WGS sequence"/>
</dbReference>
<reference evidence="3 4" key="1">
    <citation type="submission" date="2013-09" db="EMBL/GenBank/DDBJ databases">
        <title>Whole genome shotgun sequence of Novosphingobium tardaugens NBRC 16725.</title>
        <authorList>
            <person name="Isaki S."/>
            <person name="Hosoyama A."/>
            <person name="Tsuchikane K."/>
            <person name="Katsumata H."/>
            <person name="Ando Y."/>
            <person name="Yamazaki S."/>
            <person name="Fujita N."/>
        </authorList>
    </citation>
    <scope>NUCLEOTIDE SEQUENCE [LARGE SCALE GENOMIC DNA]</scope>
    <source>
        <strain evidence="3 4">NBRC 16725</strain>
    </source>
</reference>
<gene>
    <name evidence="3" type="ORF">NT2_04_03890</name>
</gene>
<proteinExistence type="predicted"/>
<keyword evidence="2" id="KW-0732">Signal</keyword>
<evidence type="ECO:0000313" key="3">
    <source>
        <dbReference type="EMBL" id="GAD48976.1"/>
    </source>
</evidence>
<dbReference type="AlphaFoldDB" id="U2Y715"/>
<organism evidence="3 4">
    <name type="scientific">Caenibius tardaugens NBRC 16725</name>
    <dbReference type="NCBI Taxonomy" id="1219035"/>
    <lineage>
        <taxon>Bacteria</taxon>
        <taxon>Pseudomonadati</taxon>
        <taxon>Pseudomonadota</taxon>
        <taxon>Alphaproteobacteria</taxon>
        <taxon>Sphingomonadales</taxon>
        <taxon>Erythrobacteraceae</taxon>
        <taxon>Caenibius</taxon>
    </lineage>
</organism>
<feature type="compositionally biased region" description="Basic and acidic residues" evidence="1">
    <location>
        <begin position="167"/>
        <end position="184"/>
    </location>
</feature>
<dbReference type="eggNOG" id="ENOG503186Q">
    <property type="taxonomic scope" value="Bacteria"/>
</dbReference>
<sequence>MPLGREKGGGVFRHGVEMMKRLIAVGFSALTLAAWAAPAAAQDQDYKVNQLIIYGDDACPQSTAGEITVCARKAENERYRIPEDLRLSGDPANKAWTERVLAYETVGATGTNSCSPVGMGGEFGCTQKLLAAARGEAKESGADRFGELIAKAREERLSTVDADAAEEQGRVEQLEKEHEERKAAEAAAGTVESPDDPVQ</sequence>
<evidence type="ECO:0008006" key="5">
    <source>
        <dbReference type="Google" id="ProtNLM"/>
    </source>
</evidence>
<feature type="chain" id="PRO_5004636177" description="DUF4124 domain-containing protein" evidence="2">
    <location>
        <begin position="37"/>
        <end position="199"/>
    </location>
</feature>
<name>U2Y715_9SPHN</name>
<evidence type="ECO:0000256" key="1">
    <source>
        <dbReference type="SAM" id="MobiDB-lite"/>
    </source>
</evidence>
<evidence type="ECO:0000256" key="2">
    <source>
        <dbReference type="SAM" id="SignalP"/>
    </source>
</evidence>
<protein>
    <recommendedName>
        <fullName evidence="5">DUF4124 domain-containing protein</fullName>
    </recommendedName>
</protein>